<evidence type="ECO:0000256" key="1">
    <source>
        <dbReference type="SAM" id="MobiDB-lite"/>
    </source>
</evidence>
<gene>
    <name evidence="2" type="ORF">G2W53_017413</name>
</gene>
<feature type="compositionally biased region" description="Basic and acidic residues" evidence="1">
    <location>
        <begin position="49"/>
        <end position="62"/>
    </location>
</feature>
<comment type="caution">
    <text evidence="2">The sequence shown here is derived from an EMBL/GenBank/DDBJ whole genome shotgun (WGS) entry which is preliminary data.</text>
</comment>
<name>A0A834WQU5_9FABA</name>
<feature type="compositionally biased region" description="Basic residues" evidence="1">
    <location>
        <begin position="13"/>
        <end position="25"/>
    </location>
</feature>
<sequence length="72" mass="8313">MDKVTNTIVSSKGKSKKRDKHKGIRKRDELHKKRSDQDIHYIEPAGTTPRKEITAESKKSSENDQLQPRAKQ</sequence>
<evidence type="ECO:0000313" key="2">
    <source>
        <dbReference type="EMBL" id="KAF7826249.1"/>
    </source>
</evidence>
<dbReference type="EMBL" id="JAAIUW010000006">
    <property type="protein sequence ID" value="KAF7826249.1"/>
    <property type="molecule type" value="Genomic_DNA"/>
</dbReference>
<feature type="compositionally biased region" description="Basic and acidic residues" evidence="1">
    <location>
        <begin position="26"/>
        <end position="41"/>
    </location>
</feature>
<dbReference type="AlphaFoldDB" id="A0A834WQU5"/>
<proteinExistence type="predicted"/>
<protein>
    <submittedName>
        <fullName evidence="2">Uncharacterized protein</fullName>
    </submittedName>
</protein>
<dbReference type="Proteomes" id="UP000634136">
    <property type="component" value="Unassembled WGS sequence"/>
</dbReference>
<evidence type="ECO:0000313" key="3">
    <source>
        <dbReference type="Proteomes" id="UP000634136"/>
    </source>
</evidence>
<keyword evidence="3" id="KW-1185">Reference proteome</keyword>
<organism evidence="2 3">
    <name type="scientific">Senna tora</name>
    <dbReference type="NCBI Taxonomy" id="362788"/>
    <lineage>
        <taxon>Eukaryota</taxon>
        <taxon>Viridiplantae</taxon>
        <taxon>Streptophyta</taxon>
        <taxon>Embryophyta</taxon>
        <taxon>Tracheophyta</taxon>
        <taxon>Spermatophyta</taxon>
        <taxon>Magnoliopsida</taxon>
        <taxon>eudicotyledons</taxon>
        <taxon>Gunneridae</taxon>
        <taxon>Pentapetalae</taxon>
        <taxon>rosids</taxon>
        <taxon>fabids</taxon>
        <taxon>Fabales</taxon>
        <taxon>Fabaceae</taxon>
        <taxon>Caesalpinioideae</taxon>
        <taxon>Cassia clade</taxon>
        <taxon>Senna</taxon>
    </lineage>
</organism>
<accession>A0A834WQU5</accession>
<reference evidence="2" key="1">
    <citation type="submission" date="2020-09" db="EMBL/GenBank/DDBJ databases">
        <title>Genome-Enabled Discovery of Anthraquinone Biosynthesis in Senna tora.</title>
        <authorList>
            <person name="Kang S.-H."/>
            <person name="Pandey R.P."/>
            <person name="Lee C.-M."/>
            <person name="Sim J.-S."/>
            <person name="Jeong J.-T."/>
            <person name="Choi B.-S."/>
            <person name="Jung M."/>
            <person name="Ginzburg D."/>
            <person name="Zhao K."/>
            <person name="Won S.Y."/>
            <person name="Oh T.-J."/>
            <person name="Yu Y."/>
            <person name="Kim N.-H."/>
            <person name="Lee O.R."/>
            <person name="Lee T.-H."/>
            <person name="Bashyal P."/>
            <person name="Kim T.-S."/>
            <person name="Lee W.-H."/>
            <person name="Kawkins C."/>
            <person name="Kim C.-K."/>
            <person name="Kim J.S."/>
            <person name="Ahn B.O."/>
            <person name="Rhee S.Y."/>
            <person name="Sohng J.K."/>
        </authorList>
    </citation>
    <scope>NUCLEOTIDE SEQUENCE</scope>
    <source>
        <tissue evidence="2">Leaf</tissue>
    </source>
</reference>
<feature type="region of interest" description="Disordered" evidence="1">
    <location>
        <begin position="1"/>
        <end position="72"/>
    </location>
</feature>